<evidence type="ECO:0000256" key="7">
    <source>
        <dbReference type="ARBA" id="ARBA00022759"/>
    </source>
</evidence>
<keyword evidence="5" id="KW-0479">Metal-binding</keyword>
<name>A0A1R1Y2J6_9FUNG</name>
<keyword evidence="3" id="KW-0235">DNA replication</keyword>
<keyword evidence="7" id="KW-0255">Endonuclease</keyword>
<dbReference type="InterPro" id="IPR027417">
    <property type="entry name" value="P-loop_NTPase"/>
</dbReference>
<dbReference type="EMBL" id="LSSN01001085">
    <property type="protein sequence ID" value="OMJ21113.1"/>
    <property type="molecule type" value="Genomic_DNA"/>
</dbReference>
<keyword evidence="4" id="KW-0540">Nuclease</keyword>
<dbReference type="GO" id="GO:0004519">
    <property type="term" value="F:endonuclease activity"/>
    <property type="evidence" value="ECO:0007669"/>
    <property type="project" value="UniProtKB-KW"/>
</dbReference>
<keyword evidence="6" id="KW-0547">Nucleotide-binding</keyword>
<evidence type="ECO:0000256" key="10">
    <source>
        <dbReference type="ARBA" id="ARBA00023125"/>
    </source>
</evidence>
<keyword evidence="9" id="KW-0190">Covalent protein-DNA linkage</keyword>
<accession>A0A1R1Y2J6</accession>
<dbReference type="GO" id="GO:0016787">
    <property type="term" value="F:hydrolase activity"/>
    <property type="evidence" value="ECO:0007669"/>
    <property type="project" value="UniProtKB-KW"/>
</dbReference>
<gene>
    <name evidence="13" type="ORF">AYI70_g3665</name>
</gene>
<dbReference type="GO" id="GO:0003677">
    <property type="term" value="F:DNA binding"/>
    <property type="evidence" value="ECO:0007669"/>
    <property type="project" value="UniProtKB-KW"/>
</dbReference>
<dbReference type="InterPro" id="IPR049912">
    <property type="entry name" value="CRESS_DNA_REP"/>
</dbReference>
<dbReference type="GO" id="GO:0005198">
    <property type="term" value="F:structural molecule activity"/>
    <property type="evidence" value="ECO:0007669"/>
    <property type="project" value="InterPro"/>
</dbReference>
<dbReference type="InterPro" id="IPR001191">
    <property type="entry name" value="Gemini_AL1_REP"/>
</dbReference>
<feature type="compositionally biased region" description="Low complexity" evidence="11">
    <location>
        <begin position="57"/>
        <end position="71"/>
    </location>
</feature>
<evidence type="ECO:0000313" key="13">
    <source>
        <dbReference type="EMBL" id="OMJ21113.1"/>
    </source>
</evidence>
<dbReference type="GO" id="GO:0006260">
    <property type="term" value="P:DNA replication"/>
    <property type="evidence" value="ECO:0007669"/>
    <property type="project" value="UniProtKB-KW"/>
</dbReference>
<dbReference type="SUPFAM" id="SSF55464">
    <property type="entry name" value="Origin of replication-binding domain, RBD-like"/>
    <property type="match status" value="1"/>
</dbReference>
<dbReference type="Pfam" id="PF00799">
    <property type="entry name" value="Gemini_AL1"/>
    <property type="match status" value="1"/>
</dbReference>
<evidence type="ECO:0000256" key="11">
    <source>
        <dbReference type="SAM" id="MobiDB-lite"/>
    </source>
</evidence>
<feature type="region of interest" description="Disordered" evidence="11">
    <location>
        <begin position="1"/>
        <end position="71"/>
    </location>
</feature>
<keyword evidence="8" id="KW-0378">Hydrolase</keyword>
<evidence type="ECO:0000256" key="1">
    <source>
        <dbReference type="ARBA" id="ARBA00022679"/>
    </source>
</evidence>
<dbReference type="OrthoDB" id="5641484at2759"/>
<evidence type="ECO:0000259" key="12">
    <source>
        <dbReference type="PROSITE" id="PS52020"/>
    </source>
</evidence>
<dbReference type="PROSITE" id="PS52020">
    <property type="entry name" value="CRESS_DNA_REP"/>
    <property type="match status" value="1"/>
</dbReference>
<keyword evidence="10" id="KW-0238">DNA-binding</keyword>
<dbReference type="GO" id="GO:0016779">
    <property type="term" value="F:nucleotidyltransferase activity"/>
    <property type="evidence" value="ECO:0007669"/>
    <property type="project" value="UniProtKB-KW"/>
</dbReference>
<keyword evidence="2" id="KW-0548">Nucleotidyltransferase</keyword>
<dbReference type="GO" id="GO:0000166">
    <property type="term" value="F:nucleotide binding"/>
    <property type="evidence" value="ECO:0007669"/>
    <property type="project" value="UniProtKB-KW"/>
</dbReference>
<evidence type="ECO:0000313" key="14">
    <source>
        <dbReference type="Proteomes" id="UP000187283"/>
    </source>
</evidence>
<evidence type="ECO:0000256" key="3">
    <source>
        <dbReference type="ARBA" id="ARBA00022705"/>
    </source>
</evidence>
<keyword evidence="1" id="KW-0808">Transferase</keyword>
<evidence type="ECO:0000256" key="8">
    <source>
        <dbReference type="ARBA" id="ARBA00022801"/>
    </source>
</evidence>
<proteinExistence type="predicted"/>
<dbReference type="AlphaFoldDB" id="A0A1R1Y2J6"/>
<dbReference type="Proteomes" id="UP000187283">
    <property type="component" value="Unassembled WGS sequence"/>
</dbReference>
<protein>
    <submittedName>
        <fullName evidence="13">Replication-associated protein</fullName>
    </submittedName>
</protein>
<evidence type="ECO:0000256" key="2">
    <source>
        <dbReference type="ARBA" id="ARBA00022695"/>
    </source>
</evidence>
<keyword evidence="14" id="KW-1185">Reference proteome</keyword>
<dbReference type="Gene3D" id="3.40.1310.20">
    <property type="match status" value="1"/>
</dbReference>
<dbReference type="SUPFAM" id="SSF52540">
    <property type="entry name" value="P-loop containing nucleoside triphosphate hydrolases"/>
    <property type="match status" value="1"/>
</dbReference>
<comment type="caution">
    <text evidence="13">The sequence shown here is derived from an EMBL/GenBank/DDBJ whole genome shotgun (WGS) entry which is preliminary data.</text>
</comment>
<feature type="compositionally biased region" description="Polar residues" evidence="11">
    <location>
        <begin position="43"/>
        <end position="53"/>
    </location>
</feature>
<dbReference type="GO" id="GO:0046872">
    <property type="term" value="F:metal ion binding"/>
    <property type="evidence" value="ECO:0007669"/>
    <property type="project" value="UniProtKB-KW"/>
</dbReference>
<organism evidence="13 14">
    <name type="scientific">Smittium culicis</name>
    <dbReference type="NCBI Taxonomy" id="133412"/>
    <lineage>
        <taxon>Eukaryota</taxon>
        <taxon>Fungi</taxon>
        <taxon>Fungi incertae sedis</taxon>
        <taxon>Zoopagomycota</taxon>
        <taxon>Kickxellomycotina</taxon>
        <taxon>Harpellomycetes</taxon>
        <taxon>Harpellales</taxon>
        <taxon>Legeriomycetaceae</taxon>
        <taxon>Smittium</taxon>
    </lineage>
</organism>
<dbReference type="STRING" id="133412.A0A1R1Y2J6"/>
<evidence type="ECO:0000256" key="5">
    <source>
        <dbReference type="ARBA" id="ARBA00022723"/>
    </source>
</evidence>
<feature type="domain" description="CRESS-DNA virus Rep endonuclease" evidence="12">
    <location>
        <begin position="103"/>
        <end position="203"/>
    </location>
</feature>
<reference evidence="13 14" key="1">
    <citation type="submission" date="2017-01" db="EMBL/GenBank/DDBJ databases">
        <authorList>
            <person name="Mah S.A."/>
            <person name="Swanson W.J."/>
            <person name="Moy G.W."/>
            <person name="Vacquier V.D."/>
        </authorList>
    </citation>
    <scope>NUCLEOTIDE SEQUENCE [LARGE SCALE GENOMIC DNA]</scope>
    <source>
        <strain evidence="13 14">GSMNP</strain>
    </source>
</reference>
<dbReference type="PRINTS" id="PR00227">
    <property type="entry name" value="GEMCOATAL1"/>
</dbReference>
<evidence type="ECO:0000256" key="4">
    <source>
        <dbReference type="ARBA" id="ARBA00022722"/>
    </source>
</evidence>
<evidence type="ECO:0000256" key="9">
    <source>
        <dbReference type="ARBA" id="ARBA00023124"/>
    </source>
</evidence>
<evidence type="ECO:0000256" key="6">
    <source>
        <dbReference type="ARBA" id="ARBA00022741"/>
    </source>
</evidence>
<sequence>MPSTTRVTHYAKRGRLISASRSTSSPRALAPRPTLESIIASATPVSENSSSEITAIDSQSSDPTSDSSSQPIEIQIRAPNHNVSRFIDDCASVAAPAKKKAYRLASMSFFLTYPKCALSKETVLAELKKICDIETYIVARELHADGTPHIHAYLKVKKTINSKNPRYFDIMGYHGNYESCRYPKNVMKYVMKDKNYITNSTESQSKKSGLDTINKVFACSTVEEAIAVIRSDYNLARDYLRNPIGYEQGLAHILHPPKPVTRNPAHRFRDVPELLNWDRQDKTLWLYGVTGTGKTSFAKTLYTMPLFVTHLEDLKKIKPYHNGIIFDDMNFVTLGFSREEMIKLTDLDDDRSFSVKYTSKTIPAKMSRVFCSNVSIFYDDKAIRRRLKIVLVTTDLRIVDADTDLNYNMDEDAPQHCFTAID</sequence>